<dbReference type="SUPFAM" id="SSF69318">
    <property type="entry name" value="Integrin alpha N-terminal domain"/>
    <property type="match status" value="1"/>
</dbReference>
<name>X1C7H2_9ZZZZ</name>
<dbReference type="PANTHER" id="PTHR44103">
    <property type="entry name" value="PROPROTEIN CONVERTASE P"/>
    <property type="match status" value="1"/>
</dbReference>
<evidence type="ECO:0008006" key="3">
    <source>
        <dbReference type="Google" id="ProtNLM"/>
    </source>
</evidence>
<comment type="caution">
    <text evidence="2">The sequence shown here is derived from an EMBL/GenBank/DDBJ whole genome shotgun (WGS) entry which is preliminary data.</text>
</comment>
<dbReference type="InterPro" id="IPR028994">
    <property type="entry name" value="Integrin_alpha_N"/>
</dbReference>
<feature type="non-terminal residue" evidence="2">
    <location>
        <position position="1"/>
    </location>
</feature>
<dbReference type="PANTHER" id="PTHR44103:SF1">
    <property type="entry name" value="PROPROTEIN CONVERTASE P"/>
    <property type="match status" value="1"/>
</dbReference>
<keyword evidence="1" id="KW-0732">Signal</keyword>
<reference evidence="2" key="1">
    <citation type="journal article" date="2014" name="Front. Microbiol.">
        <title>High frequency of phylogenetically diverse reductive dehalogenase-homologous genes in deep subseafloor sedimentary metagenomes.</title>
        <authorList>
            <person name="Kawai M."/>
            <person name="Futagami T."/>
            <person name="Toyoda A."/>
            <person name="Takaki Y."/>
            <person name="Nishi S."/>
            <person name="Hori S."/>
            <person name="Arai W."/>
            <person name="Tsubouchi T."/>
            <person name="Morono Y."/>
            <person name="Uchiyama I."/>
            <person name="Ito T."/>
            <person name="Fujiyama A."/>
            <person name="Inagaki F."/>
            <person name="Takami H."/>
        </authorList>
    </citation>
    <scope>NUCLEOTIDE SEQUENCE</scope>
    <source>
        <strain evidence="2">Expedition CK06-06</strain>
    </source>
</reference>
<gene>
    <name evidence="2" type="ORF">S01H4_25888</name>
</gene>
<dbReference type="InterPro" id="IPR013517">
    <property type="entry name" value="FG-GAP"/>
</dbReference>
<dbReference type="EMBL" id="BART01012388">
    <property type="protein sequence ID" value="GAG80366.1"/>
    <property type="molecule type" value="Genomic_DNA"/>
</dbReference>
<sequence length="141" mass="15817">DNDIDVIGASANYDDISWWENDGSENFTEHVIDSNLDGAIAVYAIDIDNDTDIDVLSAARDADDISWWENDLVGIEEEDQKSLYKDDYISTIIYGPLVLPEVGNYKIFDITGREVDAAHLALGIYFIELDGRITNKVVKVR</sequence>
<evidence type="ECO:0000313" key="2">
    <source>
        <dbReference type="EMBL" id="GAG80366.1"/>
    </source>
</evidence>
<dbReference type="Pfam" id="PF13517">
    <property type="entry name" value="FG-GAP_3"/>
    <property type="match status" value="1"/>
</dbReference>
<proteinExistence type="predicted"/>
<dbReference type="AlphaFoldDB" id="X1C7H2"/>
<accession>X1C7H2</accession>
<organism evidence="2">
    <name type="scientific">marine sediment metagenome</name>
    <dbReference type="NCBI Taxonomy" id="412755"/>
    <lineage>
        <taxon>unclassified sequences</taxon>
        <taxon>metagenomes</taxon>
        <taxon>ecological metagenomes</taxon>
    </lineage>
</organism>
<protein>
    <recommendedName>
        <fullName evidence="3">Secretion system C-terminal sorting domain-containing protein</fullName>
    </recommendedName>
</protein>
<evidence type="ECO:0000256" key="1">
    <source>
        <dbReference type="ARBA" id="ARBA00022729"/>
    </source>
</evidence>